<dbReference type="Pfam" id="PF25266">
    <property type="entry name" value="DUF7865"/>
    <property type="match status" value="1"/>
</dbReference>
<evidence type="ECO:0000259" key="2">
    <source>
        <dbReference type="Pfam" id="PF25266"/>
    </source>
</evidence>
<evidence type="ECO:0000313" key="3">
    <source>
        <dbReference type="EMBL" id="WOL07166.1"/>
    </source>
</evidence>
<dbReference type="InterPro" id="IPR057187">
    <property type="entry name" value="DUF7865"/>
</dbReference>
<name>A0AAQ3KK93_9LILI</name>
<keyword evidence="1" id="KW-0732">Signal</keyword>
<sequence>MAVAWTSGLFTSICLLHSTVAVTCGALMMFYLNEISVSKTRPRDDASAAGISAARPAADRDLRLLRRPAALCHWPPPLHGRLQGLRLPGLLRQGMSPRVIGNFSECRLAALLLLEKEKEKCLQQSGHVRPTSMPKLQGRLFATESFFYTSKHWERRWVLRAQPLQRKL</sequence>
<proteinExistence type="predicted"/>
<feature type="signal peptide" evidence="1">
    <location>
        <begin position="1"/>
        <end position="21"/>
    </location>
</feature>
<evidence type="ECO:0000256" key="1">
    <source>
        <dbReference type="SAM" id="SignalP"/>
    </source>
</evidence>
<dbReference type="AlphaFoldDB" id="A0AAQ3KK93"/>
<feature type="chain" id="PRO_5042927318" evidence="1">
    <location>
        <begin position="22"/>
        <end position="168"/>
    </location>
</feature>
<keyword evidence="4" id="KW-1185">Reference proteome</keyword>
<feature type="domain" description="DUF7865" evidence="2">
    <location>
        <begin position="7"/>
        <end position="37"/>
    </location>
</feature>
<reference evidence="3 4" key="1">
    <citation type="submission" date="2023-10" db="EMBL/GenBank/DDBJ databases">
        <title>Chromosome-scale genome assembly provides insights into flower coloration mechanisms of Canna indica.</title>
        <authorList>
            <person name="Li C."/>
        </authorList>
    </citation>
    <scope>NUCLEOTIDE SEQUENCE [LARGE SCALE GENOMIC DNA]</scope>
    <source>
        <tissue evidence="3">Flower</tissue>
    </source>
</reference>
<organism evidence="3 4">
    <name type="scientific">Canna indica</name>
    <name type="common">Indian-shot</name>
    <dbReference type="NCBI Taxonomy" id="4628"/>
    <lineage>
        <taxon>Eukaryota</taxon>
        <taxon>Viridiplantae</taxon>
        <taxon>Streptophyta</taxon>
        <taxon>Embryophyta</taxon>
        <taxon>Tracheophyta</taxon>
        <taxon>Spermatophyta</taxon>
        <taxon>Magnoliopsida</taxon>
        <taxon>Liliopsida</taxon>
        <taxon>Zingiberales</taxon>
        <taxon>Cannaceae</taxon>
        <taxon>Canna</taxon>
    </lineage>
</organism>
<dbReference type="EMBL" id="CP136894">
    <property type="protein sequence ID" value="WOL07166.1"/>
    <property type="molecule type" value="Genomic_DNA"/>
</dbReference>
<evidence type="ECO:0000313" key="4">
    <source>
        <dbReference type="Proteomes" id="UP001327560"/>
    </source>
</evidence>
<accession>A0AAQ3KK93</accession>
<gene>
    <name evidence="3" type="ORF">Cni_G15904</name>
</gene>
<protein>
    <submittedName>
        <fullName evidence="3">Apyrase 6</fullName>
    </submittedName>
</protein>
<dbReference type="Proteomes" id="UP001327560">
    <property type="component" value="Chromosome 5"/>
</dbReference>